<protein>
    <submittedName>
        <fullName evidence="1">Uncharacterized protein</fullName>
    </submittedName>
</protein>
<dbReference type="AlphaFoldDB" id="W0GPV7"/>
<dbReference type="KEGG" id="smir:SMM_0685"/>
<evidence type="ECO:0000313" key="2">
    <source>
        <dbReference type="Proteomes" id="UP000019260"/>
    </source>
</evidence>
<reference evidence="1 2" key="1">
    <citation type="submission" date="2013-09" db="EMBL/GenBank/DDBJ databases">
        <title>Complete genome sequence of Spiroplasma mirum suckling mouse cataract agent.</title>
        <authorList>
            <person name="Landry C.A."/>
            <person name="Bastian F.O."/>
            <person name="Thune R.L."/>
        </authorList>
    </citation>
    <scope>NUCLEOTIDE SEQUENCE [LARGE SCALE GENOMIC DNA]</scope>
    <source>
        <strain evidence="1 2">SMCA</strain>
    </source>
</reference>
<sequence>MGSYLKTEDIELTEITNTSALVVAKKDGSYLLTDQVQIYYQVYNPNIGVIINEYQLTVSNYIYKGININDSFALLVGQGIMKFDISKKEVTRVEQTKEINDYIYSIV</sequence>
<dbReference type="Proteomes" id="UP000019260">
    <property type="component" value="Chromosome"/>
</dbReference>
<proteinExistence type="predicted"/>
<keyword evidence="2" id="KW-1185">Reference proteome</keyword>
<organism evidence="1 2">
    <name type="scientific">Spiroplasma mirum ATCC 29335</name>
    <dbReference type="NCBI Taxonomy" id="838561"/>
    <lineage>
        <taxon>Bacteria</taxon>
        <taxon>Bacillati</taxon>
        <taxon>Mycoplasmatota</taxon>
        <taxon>Mollicutes</taxon>
        <taxon>Entomoplasmatales</taxon>
        <taxon>Spiroplasmataceae</taxon>
        <taxon>Spiroplasma</taxon>
    </lineage>
</organism>
<dbReference type="STRING" id="838561.P344_04105"/>
<gene>
    <name evidence="1" type="ORF">P344_04105</name>
</gene>
<dbReference type="EMBL" id="CP006720">
    <property type="protein sequence ID" value="AHI58149.1"/>
    <property type="molecule type" value="Genomic_DNA"/>
</dbReference>
<name>W0GPV7_9MOLU</name>
<dbReference type="HOGENOM" id="CLU_2208393_0_0_14"/>
<dbReference type="PATRIC" id="fig|838561.3.peg.781"/>
<dbReference type="RefSeq" id="WP_025317465.1">
    <property type="nucleotide sequence ID" value="NZ_CP002082.1"/>
</dbReference>
<dbReference type="KEGG" id="smia:P344_04105"/>
<accession>W0GPV7</accession>
<evidence type="ECO:0000313" key="1">
    <source>
        <dbReference type="EMBL" id="AHI58149.1"/>
    </source>
</evidence>